<dbReference type="InterPro" id="IPR029033">
    <property type="entry name" value="His_PPase_superfam"/>
</dbReference>
<evidence type="ECO:0000313" key="1">
    <source>
        <dbReference type="EMBL" id="PTM61848.1"/>
    </source>
</evidence>
<dbReference type="CDD" id="cd07067">
    <property type="entry name" value="HP_PGM_like"/>
    <property type="match status" value="1"/>
</dbReference>
<accession>A0A2T4ZIN8</accession>
<dbReference type="InterPro" id="IPR013078">
    <property type="entry name" value="His_Pase_superF_clade-1"/>
</dbReference>
<dbReference type="OrthoDB" id="9810154at2"/>
<dbReference type="SUPFAM" id="SSF53254">
    <property type="entry name" value="Phosphoglycerate mutase-like"/>
    <property type="match status" value="1"/>
</dbReference>
<dbReference type="Gene3D" id="3.40.50.1240">
    <property type="entry name" value="Phosphoglycerate mutase-like"/>
    <property type="match status" value="1"/>
</dbReference>
<gene>
    <name evidence="1" type="ORF">C8P69_101519</name>
</gene>
<dbReference type="Pfam" id="PF00300">
    <property type="entry name" value="His_Phos_1"/>
    <property type="match status" value="1"/>
</dbReference>
<dbReference type="Proteomes" id="UP000241808">
    <property type="component" value="Unassembled WGS sequence"/>
</dbReference>
<keyword evidence="2" id="KW-1185">Reference proteome</keyword>
<dbReference type="PANTHER" id="PTHR47623:SF1">
    <property type="entry name" value="OS09G0287300 PROTEIN"/>
    <property type="match status" value="1"/>
</dbReference>
<name>A0A2T4ZIN8_9HYPH</name>
<protein>
    <submittedName>
        <fullName evidence="1">Phosphohistidine phosphatase</fullName>
    </submittedName>
</protein>
<sequence>MRRLILLRHAKSDWPPGMVDHDRPLAARGRRAAPLIGRWLVDNGFVPDRALVSTAERTRETWALASAGLIAMPAATFEPRIYEAPAWQLLNVIRETPDDVATLLLVGHNTGIEDLAARLIGAGPEDQRRRLARKYPTGGLAVIDCAAHSWRDIAAGIGTLHAFVVPRDLDPEAE</sequence>
<dbReference type="AlphaFoldDB" id="A0A2T4ZIN8"/>
<evidence type="ECO:0000313" key="2">
    <source>
        <dbReference type="Proteomes" id="UP000241808"/>
    </source>
</evidence>
<organism evidence="1 2">
    <name type="scientific">Phreatobacter oligotrophus</name>
    <dbReference type="NCBI Taxonomy" id="1122261"/>
    <lineage>
        <taxon>Bacteria</taxon>
        <taxon>Pseudomonadati</taxon>
        <taxon>Pseudomonadota</taxon>
        <taxon>Alphaproteobacteria</taxon>
        <taxon>Hyphomicrobiales</taxon>
        <taxon>Phreatobacteraceae</taxon>
        <taxon>Phreatobacter</taxon>
    </lineage>
</organism>
<dbReference type="SMART" id="SM00855">
    <property type="entry name" value="PGAM"/>
    <property type="match status" value="1"/>
</dbReference>
<proteinExistence type="predicted"/>
<comment type="caution">
    <text evidence="1">The sequence shown here is derived from an EMBL/GenBank/DDBJ whole genome shotgun (WGS) entry which is preliminary data.</text>
</comment>
<reference evidence="1 2" key="1">
    <citation type="submission" date="2018-04" db="EMBL/GenBank/DDBJ databases">
        <title>Genomic Encyclopedia of Archaeal and Bacterial Type Strains, Phase II (KMG-II): from individual species to whole genera.</title>
        <authorList>
            <person name="Goeker M."/>
        </authorList>
    </citation>
    <scope>NUCLEOTIDE SEQUENCE [LARGE SCALE GENOMIC DNA]</scope>
    <source>
        <strain evidence="1 2">DSM 25521</strain>
    </source>
</reference>
<dbReference type="PANTHER" id="PTHR47623">
    <property type="entry name" value="OS09G0287300 PROTEIN"/>
    <property type="match status" value="1"/>
</dbReference>
<dbReference type="EMBL" id="PZZL01000001">
    <property type="protein sequence ID" value="PTM61848.1"/>
    <property type="molecule type" value="Genomic_DNA"/>
</dbReference>